<dbReference type="GO" id="GO:0055129">
    <property type="term" value="P:L-proline biosynthetic process"/>
    <property type="evidence" value="ECO:0007669"/>
    <property type="project" value="UniProtKB-UniPathway"/>
</dbReference>
<evidence type="ECO:0000313" key="9">
    <source>
        <dbReference type="EMBL" id="KKK43530.1"/>
    </source>
</evidence>
<dbReference type="PANTHER" id="PTHR11063">
    <property type="entry name" value="GLUTAMATE SEMIALDEHYDE DEHYDROGENASE"/>
    <property type="match status" value="1"/>
</dbReference>
<keyword evidence="6" id="KW-0560">Oxidoreductase</keyword>
<dbReference type="PANTHER" id="PTHR11063:SF8">
    <property type="entry name" value="DELTA-1-PYRROLINE-5-CARBOXYLATE SYNTHASE"/>
    <property type="match status" value="1"/>
</dbReference>
<dbReference type="InterPro" id="IPR016162">
    <property type="entry name" value="Ald_DH_N"/>
</dbReference>
<feature type="domain" description="Aldehyde dehydrogenase" evidence="8">
    <location>
        <begin position="3"/>
        <end position="150"/>
    </location>
</feature>
<keyword evidence="3" id="KW-0028">Amino-acid biosynthesis</keyword>
<dbReference type="InterPro" id="IPR016161">
    <property type="entry name" value="Ald_DH/histidinol_DH"/>
</dbReference>
<dbReference type="NCBIfam" id="NF001221">
    <property type="entry name" value="PRK00197.1"/>
    <property type="match status" value="1"/>
</dbReference>
<sequence length="278" mass="30453">LKSGNAVILRGGKDAAESNKILAGIIRKAIAKTGLEADTVQYVDRGGHENVTWLVKQTGLIDLVIPRGGESLIESVVREAQVPVIKHYKGVCHLYIDEDCDMNMALDVTHNAKVQRPGTCNALETLLVNEKIGEKYLPMLKEKLEGVRVRGCSRTKQILKDIEDAVEEDYYSEYLDMVLAIKVVDSIEEAIEHIEKYGSNHTDGIVSGSSDRIRMFVRMVDSAVVTVNASTRLSDGGVFGLGAEIGISTDKLHARGPMGVKDLTTYKWVVRGAGDLRT</sequence>
<dbReference type="FunFam" id="3.40.309.10:FF:000006">
    <property type="entry name" value="Gamma-glutamyl phosphate reductase"/>
    <property type="match status" value="1"/>
</dbReference>
<evidence type="ECO:0000256" key="1">
    <source>
        <dbReference type="ARBA" id="ARBA00004985"/>
    </source>
</evidence>
<dbReference type="Gene3D" id="3.40.309.10">
    <property type="entry name" value="Aldehyde Dehydrogenase, Chain A, domain 2"/>
    <property type="match status" value="1"/>
</dbReference>
<evidence type="ECO:0000256" key="3">
    <source>
        <dbReference type="ARBA" id="ARBA00022605"/>
    </source>
</evidence>
<dbReference type="InterPro" id="IPR015590">
    <property type="entry name" value="Aldehyde_DH_dom"/>
</dbReference>
<dbReference type="Pfam" id="PF00171">
    <property type="entry name" value="Aldedh"/>
    <property type="match status" value="1"/>
</dbReference>
<dbReference type="EC" id="1.2.1.41" evidence="2"/>
<dbReference type="InterPro" id="IPR000965">
    <property type="entry name" value="GPR_dom"/>
</dbReference>
<dbReference type="InterPro" id="IPR020593">
    <property type="entry name" value="G-glutamylP_reductase_CS"/>
</dbReference>
<evidence type="ECO:0000259" key="8">
    <source>
        <dbReference type="Pfam" id="PF00171"/>
    </source>
</evidence>
<proteinExistence type="predicted"/>
<evidence type="ECO:0000256" key="6">
    <source>
        <dbReference type="ARBA" id="ARBA00023002"/>
    </source>
</evidence>
<feature type="non-terminal residue" evidence="9">
    <location>
        <position position="1"/>
    </location>
</feature>
<dbReference type="PROSITE" id="PS01223">
    <property type="entry name" value="PROA"/>
    <property type="match status" value="1"/>
</dbReference>
<dbReference type="Gene3D" id="3.40.605.10">
    <property type="entry name" value="Aldehyde Dehydrogenase, Chain A, domain 1"/>
    <property type="match status" value="1"/>
</dbReference>
<gene>
    <name evidence="9" type="ORF">LCGC14_3168310</name>
</gene>
<evidence type="ECO:0000256" key="5">
    <source>
        <dbReference type="ARBA" id="ARBA00022857"/>
    </source>
</evidence>
<evidence type="ECO:0000256" key="7">
    <source>
        <dbReference type="ARBA" id="ARBA00049024"/>
    </source>
</evidence>
<evidence type="ECO:0000256" key="4">
    <source>
        <dbReference type="ARBA" id="ARBA00022650"/>
    </source>
</evidence>
<dbReference type="UniPathway" id="UPA00098">
    <property type="reaction ID" value="UER00360"/>
</dbReference>
<dbReference type="SUPFAM" id="SSF53720">
    <property type="entry name" value="ALDH-like"/>
    <property type="match status" value="1"/>
</dbReference>
<keyword evidence="5" id="KW-0521">NADP</keyword>
<reference evidence="9" key="1">
    <citation type="journal article" date="2015" name="Nature">
        <title>Complex archaea that bridge the gap between prokaryotes and eukaryotes.</title>
        <authorList>
            <person name="Spang A."/>
            <person name="Saw J.H."/>
            <person name="Jorgensen S.L."/>
            <person name="Zaremba-Niedzwiedzka K."/>
            <person name="Martijn J."/>
            <person name="Lind A.E."/>
            <person name="van Eijk R."/>
            <person name="Schleper C."/>
            <person name="Guy L."/>
            <person name="Ettema T.J."/>
        </authorList>
    </citation>
    <scope>NUCLEOTIDE SEQUENCE</scope>
</reference>
<accession>A0A0F8W5R4</accession>
<dbReference type="EMBL" id="LAZR01070244">
    <property type="protein sequence ID" value="KKK43530.1"/>
    <property type="molecule type" value="Genomic_DNA"/>
</dbReference>
<organism evidence="9">
    <name type="scientific">marine sediment metagenome</name>
    <dbReference type="NCBI Taxonomy" id="412755"/>
    <lineage>
        <taxon>unclassified sequences</taxon>
        <taxon>metagenomes</taxon>
        <taxon>ecological metagenomes</taxon>
    </lineage>
</organism>
<dbReference type="InterPro" id="IPR016163">
    <property type="entry name" value="Ald_DH_C"/>
</dbReference>
<dbReference type="GO" id="GO:0004350">
    <property type="term" value="F:glutamate-5-semialdehyde dehydrogenase activity"/>
    <property type="evidence" value="ECO:0007669"/>
    <property type="project" value="UniProtKB-EC"/>
</dbReference>
<protein>
    <recommendedName>
        <fullName evidence="2">glutamate-5-semialdehyde dehydrogenase</fullName>
        <ecNumber evidence="2">1.2.1.41</ecNumber>
    </recommendedName>
</protein>
<dbReference type="NCBIfam" id="TIGR00407">
    <property type="entry name" value="proA"/>
    <property type="match status" value="1"/>
</dbReference>
<comment type="catalytic activity">
    <reaction evidence="7">
        <text>L-glutamate 5-semialdehyde + phosphate + NADP(+) = L-glutamyl 5-phosphate + NADPH + H(+)</text>
        <dbReference type="Rhea" id="RHEA:19541"/>
        <dbReference type="ChEBI" id="CHEBI:15378"/>
        <dbReference type="ChEBI" id="CHEBI:43474"/>
        <dbReference type="ChEBI" id="CHEBI:57783"/>
        <dbReference type="ChEBI" id="CHEBI:58066"/>
        <dbReference type="ChEBI" id="CHEBI:58274"/>
        <dbReference type="ChEBI" id="CHEBI:58349"/>
        <dbReference type="EC" id="1.2.1.41"/>
    </reaction>
</comment>
<dbReference type="AlphaFoldDB" id="A0A0F8W5R4"/>
<evidence type="ECO:0000256" key="2">
    <source>
        <dbReference type="ARBA" id="ARBA00013002"/>
    </source>
</evidence>
<comment type="caution">
    <text evidence="9">The sequence shown here is derived from an EMBL/GenBank/DDBJ whole genome shotgun (WGS) entry which is preliminary data.</text>
</comment>
<comment type="pathway">
    <text evidence="1">Amino-acid biosynthesis; L-proline biosynthesis; L-glutamate 5-semialdehyde from L-glutamate: step 2/2.</text>
</comment>
<dbReference type="CDD" id="cd07079">
    <property type="entry name" value="ALDH_F18-19_ProA-GPR"/>
    <property type="match status" value="1"/>
</dbReference>
<keyword evidence="4" id="KW-0641">Proline biosynthesis</keyword>
<name>A0A0F8W5R4_9ZZZZ</name>